<feature type="compositionally biased region" description="Polar residues" evidence="1">
    <location>
        <begin position="234"/>
        <end position="243"/>
    </location>
</feature>
<feature type="compositionally biased region" description="Low complexity" evidence="1">
    <location>
        <begin position="477"/>
        <end position="487"/>
    </location>
</feature>
<sequence length="522" mass="56614">MATIRNVKLPDLINRWIEVQNPESSGTDGATKEPLEVDAINLTLLLKSMGMRLQYLDFDDEKTNTDALTISIKCNRSGIRSELSYDLQQQGCSCPEKTDRDSSFWEVQATGPKVFSKFKNNTSSNLLPDVSERCALVSKAMLANLLDYYQRSIQQVKEGKERALLKSPLKPKDTVVCVTSPGLTMRTPFSTPPAEGRCTARMSLGATREPLLKHDFQDIEADRPDQETKETAESVASSTENGTGVHNLTHDILDADIDNIHKPVIVPVIATNASMPDGESVFNCNEAMKHVITSSPVIRKVPPPAPSLHDTVDMQQERDVNVINHLQQARSQIDMALLMMNQGTTQDMFGGSALTLTPQQNTAIARKSLGTPRFPPVRSGSLLTIERHRPVAEAGEIKKKTFPTTPSALTGRLSIGGRGTTIASRADTPRPSIAQVKAIAGLRRTVTMPPPAAVRQKPVTGASTGTTLGGQRRLLPSSSATSATAKTVVPRQPISFRPVSSSANRQAGLIHRSSSASLLTKK</sequence>
<dbReference type="EMBL" id="ADMH02001578">
    <property type="protein sequence ID" value="ETN62000.1"/>
    <property type="molecule type" value="Genomic_DNA"/>
</dbReference>
<evidence type="ECO:0000313" key="2">
    <source>
        <dbReference type="EMBL" id="ETN62000.1"/>
    </source>
</evidence>
<evidence type="ECO:0000313" key="4">
    <source>
        <dbReference type="Proteomes" id="UP000000673"/>
    </source>
</evidence>
<evidence type="ECO:0000313" key="3">
    <source>
        <dbReference type="EnsemblMetazoa" id="ADAC006334-PA"/>
    </source>
</evidence>
<dbReference type="AlphaFoldDB" id="W5JGG6"/>
<feature type="compositionally biased region" description="Basic and acidic residues" evidence="1">
    <location>
        <begin position="211"/>
        <end position="232"/>
    </location>
</feature>
<dbReference type="OMA" id="CSCPEKT"/>
<reference evidence="3" key="4">
    <citation type="submission" date="2015-06" db="UniProtKB">
        <authorList>
            <consortium name="EnsemblMetazoa"/>
        </authorList>
    </citation>
    <scope>IDENTIFICATION</scope>
</reference>
<name>W5JGG6_ANODA</name>
<evidence type="ECO:0000256" key="1">
    <source>
        <dbReference type="SAM" id="MobiDB-lite"/>
    </source>
</evidence>
<dbReference type="Proteomes" id="UP000000673">
    <property type="component" value="Unassembled WGS sequence"/>
</dbReference>
<dbReference type="VEuPathDB" id="VectorBase:ADAC006334"/>
<keyword evidence="4" id="KW-1185">Reference proteome</keyword>
<gene>
    <name evidence="2" type="ORF">AND_006334</name>
</gene>
<dbReference type="EnsemblMetazoa" id="ADAC006334-RA">
    <property type="protein sequence ID" value="ADAC006334-PA"/>
    <property type="gene ID" value="ADAC006334"/>
</dbReference>
<reference evidence="2" key="3">
    <citation type="journal article" date="2013" name="Nucleic Acids Res.">
        <title>The genome of Anopheles darlingi, the main neotropical malaria vector.</title>
        <authorList>
            <person name="Marinotti O."/>
            <person name="Cerqueira G.C."/>
            <person name="de Almeida L.G."/>
            <person name="Ferro M.I."/>
            <person name="Loreto E.L."/>
            <person name="Zaha A."/>
            <person name="Teixeira S.M."/>
            <person name="Wespiser A.R."/>
            <person name="Almeida E Silva A."/>
            <person name="Schlindwein A.D."/>
            <person name="Pacheco A.C."/>
            <person name="Silva A.L."/>
            <person name="Graveley B.R."/>
            <person name="Walenz B.P."/>
            <person name="Lima Bde A."/>
            <person name="Ribeiro C.A."/>
            <person name="Nunes-Silva C.G."/>
            <person name="de Carvalho C.R."/>
            <person name="Soares C.M."/>
            <person name="de Menezes C.B."/>
            <person name="Matiolli C."/>
            <person name="Caffrey D."/>
            <person name="Araujo D.A."/>
            <person name="de Oliveira D.M."/>
            <person name="Golenbock D."/>
            <person name="Grisard E.C."/>
            <person name="Fantinatti-Garboggini F."/>
            <person name="de Carvalho F.M."/>
            <person name="Barcellos F.G."/>
            <person name="Prosdocimi F."/>
            <person name="May G."/>
            <person name="Azevedo Junior G.M."/>
            <person name="Guimaraes G.M."/>
            <person name="Goldman G.H."/>
            <person name="Padilha I.Q."/>
            <person name="Batista Jda S."/>
            <person name="Ferro J.A."/>
            <person name="Ribeiro J.M."/>
            <person name="Fietto J.L."/>
            <person name="Dabbas K.M."/>
            <person name="Cerdeira L."/>
            <person name="Agnez-Lima L.F."/>
            <person name="Brocchi M."/>
            <person name="de Carvalho M.O."/>
            <person name="Teixeira Mde M."/>
            <person name="Diniz Maia Mde M."/>
            <person name="Goldman M.H."/>
            <person name="Cruz Schneider M.P."/>
            <person name="Felipe M.S."/>
            <person name="Hungria M."/>
            <person name="Nicolas M.F."/>
            <person name="Pereira M."/>
            <person name="Montes M.A."/>
            <person name="Cantao M.E."/>
            <person name="Vincentz M."/>
            <person name="Rafael M.S."/>
            <person name="Silverman N."/>
            <person name="Stoco P.H."/>
            <person name="Souza R.C."/>
            <person name="Vicentini R."/>
            <person name="Gazzinelli R.T."/>
            <person name="Neves Rde O."/>
            <person name="Silva R."/>
            <person name="Astolfi-Filho S."/>
            <person name="Maciel T.E."/>
            <person name="Urmenyi T.P."/>
            <person name="Tadei W.P."/>
            <person name="Camargo E.P."/>
            <person name="de Vasconcelos A.T."/>
        </authorList>
    </citation>
    <scope>NUCLEOTIDE SEQUENCE</scope>
</reference>
<feature type="region of interest" description="Disordered" evidence="1">
    <location>
        <begin position="211"/>
        <end position="243"/>
    </location>
</feature>
<dbReference type="eggNOG" id="ENOG502SWGK">
    <property type="taxonomic scope" value="Eukaryota"/>
</dbReference>
<reference evidence="2" key="2">
    <citation type="submission" date="2010-05" db="EMBL/GenBank/DDBJ databases">
        <authorList>
            <person name="Almeida L.G."/>
            <person name="Nicolas M.F."/>
            <person name="Souza R.C."/>
            <person name="Vasconcelos A.T.R."/>
        </authorList>
    </citation>
    <scope>NUCLEOTIDE SEQUENCE</scope>
</reference>
<dbReference type="VEuPathDB" id="VectorBase:ADAR2_010239"/>
<dbReference type="HOGENOM" id="CLU_550078_0_0_1"/>
<proteinExistence type="predicted"/>
<dbReference type="STRING" id="43151.W5JGG6"/>
<accession>W5JGG6</accession>
<reference evidence="2 4" key="1">
    <citation type="journal article" date="2010" name="BMC Genomics">
        <title>Combination of measures distinguishes pre-miRNAs from other stem-loops in the genome of the newly sequenced Anopheles darlingi.</title>
        <authorList>
            <person name="Mendes N.D."/>
            <person name="Freitas A.T."/>
            <person name="Vasconcelos A.T."/>
            <person name="Sagot M.F."/>
        </authorList>
    </citation>
    <scope>NUCLEOTIDE SEQUENCE</scope>
</reference>
<organism evidence="2">
    <name type="scientific">Anopheles darlingi</name>
    <name type="common">Mosquito</name>
    <dbReference type="NCBI Taxonomy" id="43151"/>
    <lineage>
        <taxon>Eukaryota</taxon>
        <taxon>Metazoa</taxon>
        <taxon>Ecdysozoa</taxon>
        <taxon>Arthropoda</taxon>
        <taxon>Hexapoda</taxon>
        <taxon>Insecta</taxon>
        <taxon>Pterygota</taxon>
        <taxon>Neoptera</taxon>
        <taxon>Endopterygota</taxon>
        <taxon>Diptera</taxon>
        <taxon>Nematocera</taxon>
        <taxon>Culicoidea</taxon>
        <taxon>Culicidae</taxon>
        <taxon>Anophelinae</taxon>
        <taxon>Anopheles</taxon>
    </lineage>
</organism>
<protein>
    <submittedName>
        <fullName evidence="2 3">Uncharacterized protein</fullName>
    </submittedName>
</protein>
<feature type="region of interest" description="Disordered" evidence="1">
    <location>
        <begin position="452"/>
        <end position="489"/>
    </location>
</feature>